<feature type="domain" description="RNA-binding S4" evidence="2">
    <location>
        <begin position="10"/>
        <end position="69"/>
    </location>
</feature>
<evidence type="ECO:0000313" key="3">
    <source>
        <dbReference type="EMBL" id="GCE93300.1"/>
    </source>
</evidence>
<name>A0A5M3T5Y3_LIMPL</name>
<reference evidence="3 4" key="1">
    <citation type="journal article" date="2019" name="J Genomics">
        <title>The Draft Genome of a Hydrogen-producing Cyanobacterium, Arthrospira platensis NIES-46.</title>
        <authorList>
            <person name="Suzuki S."/>
            <person name="Yamaguchi H."/>
            <person name="Kawachi M."/>
        </authorList>
    </citation>
    <scope>NUCLEOTIDE SEQUENCE [LARGE SCALE GENOMIC DNA]</scope>
    <source>
        <strain evidence="3 4">NIES-46</strain>
    </source>
</reference>
<evidence type="ECO:0000313" key="4">
    <source>
        <dbReference type="Proteomes" id="UP000326169"/>
    </source>
</evidence>
<evidence type="ECO:0000256" key="1">
    <source>
        <dbReference type="PROSITE-ProRule" id="PRU00182"/>
    </source>
</evidence>
<protein>
    <recommendedName>
        <fullName evidence="2">RNA-binding S4 domain-containing protein</fullName>
    </recommendedName>
</protein>
<dbReference type="GeneID" id="301682238"/>
<dbReference type="SUPFAM" id="SSF55174">
    <property type="entry name" value="Alpha-L RNA-binding motif"/>
    <property type="match status" value="1"/>
</dbReference>
<sequence length="72" mass="8026">MVVKVTEQNIKLDKFLKRSGLVQSGGQAKAFIQSGYVMVNGEIETRRGRKLIEGDRVTFNGETFPVSLPDQI</sequence>
<dbReference type="Proteomes" id="UP000326169">
    <property type="component" value="Unassembled WGS sequence"/>
</dbReference>
<dbReference type="EMBL" id="BIMW01000072">
    <property type="protein sequence ID" value="GCE93300.1"/>
    <property type="molecule type" value="Genomic_DNA"/>
</dbReference>
<proteinExistence type="predicted"/>
<keyword evidence="1" id="KW-0694">RNA-binding</keyword>
<gene>
    <name evidence="3" type="ORF">NIES46_13500</name>
</gene>
<evidence type="ECO:0000259" key="2">
    <source>
        <dbReference type="SMART" id="SM00363"/>
    </source>
</evidence>
<dbReference type="RefSeq" id="WP_006619347.1">
    <property type="nucleotide sequence ID" value="NZ_BIMW01000072.1"/>
</dbReference>
<comment type="caution">
    <text evidence="3">The sequence shown here is derived from an EMBL/GenBank/DDBJ whole genome shotgun (WGS) entry which is preliminary data.</text>
</comment>
<dbReference type="Gene3D" id="3.10.290.10">
    <property type="entry name" value="RNA-binding S4 domain"/>
    <property type="match status" value="1"/>
</dbReference>
<dbReference type="InterPro" id="IPR002942">
    <property type="entry name" value="S4_RNA-bd"/>
</dbReference>
<organism evidence="3 4">
    <name type="scientific">Limnospira platensis NIES-46</name>
    <dbReference type="NCBI Taxonomy" id="1236695"/>
    <lineage>
        <taxon>Bacteria</taxon>
        <taxon>Bacillati</taxon>
        <taxon>Cyanobacteriota</taxon>
        <taxon>Cyanophyceae</taxon>
        <taxon>Oscillatoriophycideae</taxon>
        <taxon>Oscillatoriales</taxon>
        <taxon>Sirenicapillariaceae</taxon>
        <taxon>Limnospira</taxon>
    </lineage>
</organism>
<dbReference type="InterPro" id="IPR036986">
    <property type="entry name" value="S4_RNA-bd_sf"/>
</dbReference>
<accession>A0A5M3T5Y3</accession>
<dbReference type="SMART" id="SM00363">
    <property type="entry name" value="S4"/>
    <property type="match status" value="1"/>
</dbReference>
<dbReference type="Pfam" id="PF13275">
    <property type="entry name" value="S4_2"/>
    <property type="match status" value="1"/>
</dbReference>
<keyword evidence="4" id="KW-1185">Reference proteome</keyword>
<dbReference type="CDD" id="cd00165">
    <property type="entry name" value="S4"/>
    <property type="match status" value="1"/>
</dbReference>
<dbReference type="PROSITE" id="PS50889">
    <property type="entry name" value="S4"/>
    <property type="match status" value="1"/>
</dbReference>